<dbReference type="Pfam" id="PF00753">
    <property type="entry name" value="Lactamase_B"/>
    <property type="match status" value="1"/>
</dbReference>
<sequence>MSDTDPADAGSLGGDPGGKLGPAALARLLRDGEPVSVLDVRDRPEYEAWRVDGASVTARHVPHVRFVAANARGEPTAPLPDDLREPIVVVCGRGRASAEVATTLAAAGVDAVNLAGGMDAWAETYLAEPLVKRDGLTVIQYQRPSSGCLAYLVVAGGENGREGTDRDAREALVVDPLRAFAERYVADAAESGGRLGYAVDTHVHADHVSGVRAVREATGGDAEAVLPAGATERGLAFEATLLADGDALRVGDAEVSAIHAPGHTSESTCLRLHRDDPAAGDVLFTGDALFLRSVGRPDLEAGDDGARSLAERAYETLHDRLLALPDDTVVAPGHFADLADARGDAYAAPLSALRDLDVLGLDRAAFVDRVASSLPSRPANIERILATNLGVESMDDEEAFEAELGPNNCAVG</sequence>
<dbReference type="SMART" id="SM00849">
    <property type="entry name" value="Lactamase_B"/>
    <property type="match status" value="1"/>
</dbReference>
<keyword evidence="1" id="KW-0479">Metal-binding</keyword>
<dbReference type="EMBL" id="FQWV01000005">
    <property type="protein sequence ID" value="SHH24543.1"/>
    <property type="molecule type" value="Genomic_DNA"/>
</dbReference>
<dbReference type="CDD" id="cd07724">
    <property type="entry name" value="POD-like_MBL-fold"/>
    <property type="match status" value="1"/>
</dbReference>
<dbReference type="RefSeq" id="WP_073309375.1">
    <property type="nucleotide sequence ID" value="NZ_FQWV01000005.1"/>
</dbReference>
<dbReference type="InterPro" id="IPR001279">
    <property type="entry name" value="Metallo-B-lactamas"/>
</dbReference>
<evidence type="ECO:0000256" key="1">
    <source>
        <dbReference type="ARBA" id="ARBA00022723"/>
    </source>
</evidence>
<evidence type="ECO:0000259" key="2">
    <source>
        <dbReference type="PROSITE" id="PS50206"/>
    </source>
</evidence>
<dbReference type="SUPFAM" id="SSF52821">
    <property type="entry name" value="Rhodanese/Cell cycle control phosphatase"/>
    <property type="match status" value="1"/>
</dbReference>
<reference evidence="3 4" key="1">
    <citation type="submission" date="2016-11" db="EMBL/GenBank/DDBJ databases">
        <authorList>
            <person name="Jaros S."/>
            <person name="Januszkiewicz K."/>
            <person name="Wedrychowicz H."/>
        </authorList>
    </citation>
    <scope>NUCLEOTIDE SEQUENCE [LARGE SCALE GENOMIC DNA]</scope>
    <source>
        <strain evidence="3 4">DSM 9297</strain>
    </source>
</reference>
<organism evidence="3 4">
    <name type="scientific">Halobaculum gomorrense</name>
    <dbReference type="NCBI Taxonomy" id="43928"/>
    <lineage>
        <taxon>Archaea</taxon>
        <taxon>Methanobacteriati</taxon>
        <taxon>Methanobacteriota</taxon>
        <taxon>Stenosarchaea group</taxon>
        <taxon>Halobacteria</taxon>
        <taxon>Halobacteriales</taxon>
        <taxon>Haloferacaceae</taxon>
        <taxon>Halobaculum</taxon>
    </lineage>
</organism>
<dbReference type="PANTHER" id="PTHR43084">
    <property type="entry name" value="PERSULFIDE DIOXYGENASE ETHE1"/>
    <property type="match status" value="1"/>
</dbReference>
<dbReference type="InterPro" id="IPR036873">
    <property type="entry name" value="Rhodanese-like_dom_sf"/>
</dbReference>
<gene>
    <name evidence="3" type="ORF">SAMN05443636_2159</name>
</gene>
<dbReference type="InterPro" id="IPR044528">
    <property type="entry name" value="POD-like_MBL-fold"/>
</dbReference>
<dbReference type="InterPro" id="IPR051682">
    <property type="entry name" value="Mito_Persulfide_Diox"/>
</dbReference>
<keyword evidence="4" id="KW-1185">Reference proteome</keyword>
<dbReference type="PANTHER" id="PTHR43084:SF1">
    <property type="entry name" value="PERSULFIDE DIOXYGENASE ETHE1, MITOCHONDRIAL"/>
    <property type="match status" value="1"/>
</dbReference>
<proteinExistence type="predicted"/>
<dbReference type="PROSITE" id="PS50206">
    <property type="entry name" value="RHODANESE_3"/>
    <property type="match status" value="1"/>
</dbReference>
<dbReference type="GO" id="GO:0070813">
    <property type="term" value="P:hydrogen sulfide metabolic process"/>
    <property type="evidence" value="ECO:0007669"/>
    <property type="project" value="TreeGrafter"/>
</dbReference>
<dbReference type="SMART" id="SM00450">
    <property type="entry name" value="RHOD"/>
    <property type="match status" value="1"/>
</dbReference>
<dbReference type="Gene3D" id="3.60.15.10">
    <property type="entry name" value="Ribonuclease Z/Hydroxyacylglutathione hydrolase-like"/>
    <property type="match status" value="1"/>
</dbReference>
<dbReference type="GO" id="GO:0046872">
    <property type="term" value="F:metal ion binding"/>
    <property type="evidence" value="ECO:0007669"/>
    <property type="project" value="UniProtKB-KW"/>
</dbReference>
<dbReference type="InterPro" id="IPR036866">
    <property type="entry name" value="RibonucZ/Hydroxyglut_hydro"/>
</dbReference>
<dbReference type="STRING" id="43928.SAMN05443636_2159"/>
<protein>
    <submittedName>
        <fullName evidence="3">Glyoxylase, beta-lactamase superfamily II</fullName>
    </submittedName>
</protein>
<name>A0A1M5RFM3_9EURY</name>
<dbReference type="AlphaFoldDB" id="A0A1M5RFM3"/>
<dbReference type="Gene3D" id="3.40.250.10">
    <property type="entry name" value="Rhodanese-like domain"/>
    <property type="match status" value="1"/>
</dbReference>
<dbReference type="InterPro" id="IPR001763">
    <property type="entry name" value="Rhodanese-like_dom"/>
</dbReference>
<feature type="domain" description="Rhodanese" evidence="2">
    <location>
        <begin position="31"/>
        <end position="129"/>
    </location>
</feature>
<dbReference type="GO" id="GO:0050313">
    <property type="term" value="F:sulfur dioxygenase activity"/>
    <property type="evidence" value="ECO:0007669"/>
    <property type="project" value="InterPro"/>
</dbReference>
<accession>A0A1M5RFM3</accession>
<dbReference type="SUPFAM" id="SSF56281">
    <property type="entry name" value="Metallo-hydrolase/oxidoreductase"/>
    <property type="match status" value="1"/>
</dbReference>
<dbReference type="GO" id="GO:0006749">
    <property type="term" value="P:glutathione metabolic process"/>
    <property type="evidence" value="ECO:0007669"/>
    <property type="project" value="InterPro"/>
</dbReference>
<evidence type="ECO:0000313" key="4">
    <source>
        <dbReference type="Proteomes" id="UP000184357"/>
    </source>
</evidence>
<dbReference type="Proteomes" id="UP000184357">
    <property type="component" value="Unassembled WGS sequence"/>
</dbReference>
<evidence type="ECO:0000313" key="3">
    <source>
        <dbReference type="EMBL" id="SHH24543.1"/>
    </source>
</evidence>
<dbReference type="Pfam" id="PF00581">
    <property type="entry name" value="Rhodanese"/>
    <property type="match status" value="1"/>
</dbReference>